<comment type="caution">
    <text evidence="3">The sequence shown here is derived from an EMBL/GenBank/DDBJ whole genome shotgun (WGS) entry which is preliminary data.</text>
</comment>
<dbReference type="OrthoDB" id="5984457at2759"/>
<feature type="region of interest" description="Disordered" evidence="1">
    <location>
        <begin position="140"/>
        <end position="195"/>
    </location>
</feature>
<reference evidence="3" key="1">
    <citation type="thesis" date="2020" institute="ProQuest LLC" country="789 East Eisenhower Parkway, Ann Arbor, MI, USA">
        <title>Comparative Genomics and Chromosome Evolution.</title>
        <authorList>
            <person name="Mudd A.B."/>
        </authorList>
    </citation>
    <scope>NUCLEOTIDE SEQUENCE</scope>
    <source>
        <strain evidence="3">HN-11 Male</strain>
        <tissue evidence="3">Kidney and liver</tissue>
    </source>
</reference>
<dbReference type="PANTHER" id="PTHR34394:SF1">
    <property type="entry name" value="SIMILAR TO RIKEN CDNA 2310022B05"/>
    <property type="match status" value="1"/>
</dbReference>
<evidence type="ECO:0000313" key="4">
    <source>
        <dbReference type="Proteomes" id="UP000770717"/>
    </source>
</evidence>
<protein>
    <recommendedName>
        <fullName evidence="2">DUF4706 domain-containing protein</fullName>
    </recommendedName>
</protein>
<keyword evidence="4" id="KW-1185">Reference proteome</keyword>
<dbReference type="InterPro" id="IPR031600">
    <property type="entry name" value="DUF4706"/>
</dbReference>
<evidence type="ECO:0000259" key="2">
    <source>
        <dbReference type="Pfam" id="PF15797"/>
    </source>
</evidence>
<dbReference type="PANTHER" id="PTHR34394">
    <property type="entry name" value="SIMILAR TO RIKEN CDNA 2310022B05"/>
    <property type="match status" value="1"/>
</dbReference>
<evidence type="ECO:0000313" key="3">
    <source>
        <dbReference type="EMBL" id="KAG9484128.1"/>
    </source>
</evidence>
<proteinExistence type="predicted"/>
<dbReference type="Pfam" id="PF15797">
    <property type="entry name" value="DUF4706"/>
    <property type="match status" value="1"/>
</dbReference>
<gene>
    <name evidence="3" type="ORF">GDO78_009829</name>
</gene>
<sequence length="403" mass="44727">MASMAAAIAAARISVSGNRPLDEKERNRFAYFSSLNSMAKKIMQDKERVRERYGAQWEKMPPKEQDEAIDKSMVDPELQNRYALHRGAGQAEPEPCYPVLKTQSGQKVVHFGEEDITWQDEHSAPFSWETRSQMEFSIASVSTQEPANTIVQSEQKQTPKSANQSNQIKTPLGNSAAKQPQGMRTPNCDGSTPIRKEEESAFWKISMERSRVEGSQLGFQSLTPSQIKSLEKGEKPLPSYCRQDSFQKEKEVTKQEKEVTKLEKEVTKLEKPEKSLVSEKPLVVTKQPKTTNPSGVSLALETPRPSQSSVSTLDDVFVSEPPALMPLVKETNKEHGNDEALSTGPQLFTQLDGSKSAARNTFPSCISSRIYDGTSGRSSRCGCTTDLNLLSPLLDHLETVTIG</sequence>
<feature type="compositionally biased region" description="Polar residues" evidence="1">
    <location>
        <begin position="140"/>
        <end position="190"/>
    </location>
</feature>
<feature type="region of interest" description="Disordered" evidence="1">
    <location>
        <begin position="286"/>
        <end position="311"/>
    </location>
</feature>
<dbReference type="Proteomes" id="UP000770717">
    <property type="component" value="Unassembled WGS sequence"/>
</dbReference>
<dbReference type="AlphaFoldDB" id="A0A8J6K7Y9"/>
<organism evidence="3 4">
    <name type="scientific">Eleutherodactylus coqui</name>
    <name type="common">Puerto Rican coqui</name>
    <dbReference type="NCBI Taxonomy" id="57060"/>
    <lineage>
        <taxon>Eukaryota</taxon>
        <taxon>Metazoa</taxon>
        <taxon>Chordata</taxon>
        <taxon>Craniata</taxon>
        <taxon>Vertebrata</taxon>
        <taxon>Euteleostomi</taxon>
        <taxon>Amphibia</taxon>
        <taxon>Batrachia</taxon>
        <taxon>Anura</taxon>
        <taxon>Neobatrachia</taxon>
        <taxon>Hyloidea</taxon>
        <taxon>Eleutherodactylidae</taxon>
        <taxon>Eleutherodactylinae</taxon>
        <taxon>Eleutherodactylus</taxon>
        <taxon>Eleutherodactylus</taxon>
    </lineage>
</organism>
<name>A0A8J6K7Y9_ELECQ</name>
<evidence type="ECO:0000256" key="1">
    <source>
        <dbReference type="SAM" id="MobiDB-lite"/>
    </source>
</evidence>
<feature type="domain" description="DUF4706" evidence="2">
    <location>
        <begin position="30"/>
        <end position="137"/>
    </location>
</feature>
<accession>A0A8J6K7Y9</accession>
<dbReference type="EMBL" id="WNTK01000005">
    <property type="protein sequence ID" value="KAG9484128.1"/>
    <property type="molecule type" value="Genomic_DNA"/>
</dbReference>